<evidence type="ECO:0000256" key="14">
    <source>
        <dbReference type="PIRSR" id="PIRSR000178-1"/>
    </source>
</evidence>
<name>A0A858PYW7_9RICK</name>
<dbReference type="InterPro" id="IPR000701">
    <property type="entry name" value="SuccDH_FuR_B_TM-su"/>
</dbReference>
<evidence type="ECO:0000256" key="5">
    <source>
        <dbReference type="ARBA" id="ARBA00020076"/>
    </source>
</evidence>
<dbReference type="PANTHER" id="PTHR10978">
    <property type="entry name" value="SUCCINATE DEHYDROGENASE CYTOCHROME B560 SUBUNIT"/>
    <property type="match status" value="1"/>
</dbReference>
<evidence type="ECO:0000256" key="15">
    <source>
        <dbReference type="SAM" id="Phobius"/>
    </source>
</evidence>
<dbReference type="GO" id="GO:0046872">
    <property type="term" value="F:metal ion binding"/>
    <property type="evidence" value="ECO:0007669"/>
    <property type="project" value="UniProtKB-KW"/>
</dbReference>
<evidence type="ECO:0000256" key="4">
    <source>
        <dbReference type="ARBA" id="ARBA00007244"/>
    </source>
</evidence>
<keyword evidence="7 15" id="KW-0812">Transmembrane</keyword>
<dbReference type="UniPathway" id="UPA00223"/>
<dbReference type="GO" id="GO:0009055">
    <property type="term" value="F:electron transfer activity"/>
    <property type="evidence" value="ECO:0007669"/>
    <property type="project" value="InterPro"/>
</dbReference>
<dbReference type="PIRSF" id="PIRSF000178">
    <property type="entry name" value="SDH_cyt_b560"/>
    <property type="match status" value="1"/>
</dbReference>
<dbReference type="GO" id="GO:0006099">
    <property type="term" value="P:tricarboxylic acid cycle"/>
    <property type="evidence" value="ECO:0007669"/>
    <property type="project" value="UniProtKB-UniPathway"/>
</dbReference>
<feature type="transmembrane region" description="Helical" evidence="15">
    <location>
        <begin position="120"/>
        <end position="140"/>
    </location>
</feature>
<keyword evidence="12 15" id="KW-0472">Membrane</keyword>
<evidence type="ECO:0000256" key="12">
    <source>
        <dbReference type="ARBA" id="ARBA00023136"/>
    </source>
</evidence>
<gene>
    <name evidence="16" type="ORF">ANPL_03585</name>
</gene>
<proteinExistence type="inferred from homology"/>
<keyword evidence="9" id="KW-0249">Electron transport</keyword>
<accession>A0A858PYW7</accession>
<dbReference type="Pfam" id="PF01127">
    <property type="entry name" value="Sdh_cyt"/>
    <property type="match status" value="1"/>
</dbReference>
<keyword evidence="8 14" id="KW-0479">Metal-binding</keyword>
<dbReference type="CDD" id="cd03499">
    <property type="entry name" value="SQR_TypeC_SdhC"/>
    <property type="match status" value="1"/>
</dbReference>
<dbReference type="InterPro" id="IPR014314">
    <property type="entry name" value="Succ_DH_cytb556"/>
</dbReference>
<dbReference type="Proteomes" id="UP000500930">
    <property type="component" value="Chromosome"/>
</dbReference>
<comment type="subcellular location">
    <subcellularLocation>
        <location evidence="2">Membrane</location>
        <topology evidence="2">Multi-pass membrane protein</topology>
    </subcellularLocation>
</comment>
<comment type="subunit">
    <text evidence="13">Part of an enzyme complex containing four subunits: a flavoprotein, an iron-sulfur protein, plus two membrane-anchoring proteins, SdhC and SdhD. The complex can form homotrimers.</text>
</comment>
<comment type="cofactor">
    <cofactor evidence="14">
        <name>heme</name>
        <dbReference type="ChEBI" id="CHEBI:30413"/>
    </cofactor>
    <text evidence="14">The heme is bound between the two transmembrane subunits.</text>
</comment>
<keyword evidence="11 14" id="KW-0408">Iron</keyword>
<dbReference type="InterPro" id="IPR018495">
    <property type="entry name" value="Succ_DH_cyt_bsu_CS"/>
</dbReference>
<evidence type="ECO:0000256" key="13">
    <source>
        <dbReference type="ARBA" id="ARBA00025912"/>
    </source>
</evidence>
<comment type="pathway">
    <text evidence="3">Carbohydrate metabolism; tricarboxylic acid cycle.</text>
</comment>
<feature type="transmembrane region" description="Helical" evidence="15">
    <location>
        <begin position="77"/>
        <end position="99"/>
    </location>
</feature>
<keyword evidence="10 15" id="KW-1133">Transmembrane helix</keyword>
<evidence type="ECO:0000256" key="11">
    <source>
        <dbReference type="ARBA" id="ARBA00023004"/>
    </source>
</evidence>
<evidence type="ECO:0000256" key="3">
    <source>
        <dbReference type="ARBA" id="ARBA00005163"/>
    </source>
</evidence>
<comment type="similarity">
    <text evidence="4">Belongs to the cytochrome b560 family.</text>
</comment>
<keyword evidence="17" id="KW-1185">Reference proteome</keyword>
<evidence type="ECO:0000256" key="8">
    <source>
        <dbReference type="ARBA" id="ARBA00022723"/>
    </source>
</evidence>
<evidence type="ECO:0000313" key="17">
    <source>
        <dbReference type="Proteomes" id="UP000500930"/>
    </source>
</evidence>
<evidence type="ECO:0000256" key="10">
    <source>
        <dbReference type="ARBA" id="ARBA00022989"/>
    </source>
</evidence>
<evidence type="ECO:0000256" key="1">
    <source>
        <dbReference type="ARBA" id="ARBA00004050"/>
    </source>
</evidence>
<feature type="transmembrane region" description="Helical" evidence="15">
    <location>
        <begin position="47"/>
        <end position="65"/>
    </location>
</feature>
<organism evidence="16 17">
    <name type="scientific">Anaplasma platys</name>
    <dbReference type="NCBI Taxonomy" id="949"/>
    <lineage>
        <taxon>Bacteria</taxon>
        <taxon>Pseudomonadati</taxon>
        <taxon>Pseudomonadota</taxon>
        <taxon>Alphaproteobacteria</taxon>
        <taxon>Rickettsiales</taxon>
        <taxon>Anaplasmataceae</taxon>
        <taxon>Anaplasma</taxon>
    </lineage>
</organism>
<dbReference type="GO" id="GO:0016020">
    <property type="term" value="C:membrane"/>
    <property type="evidence" value="ECO:0007669"/>
    <property type="project" value="UniProtKB-SubCell"/>
</dbReference>
<reference evidence="16 17" key="1">
    <citation type="journal article" date="2020" name="Pathogens">
        <title>First Whole Genome Sequence of Anaplasma platys, an Obligate Intracellular Rickettsial Pathogen of Dogs.</title>
        <authorList>
            <person name="Llanes A."/>
            <person name="Rajeev S."/>
        </authorList>
    </citation>
    <scope>NUCLEOTIDE SEQUENCE [LARGE SCALE GENOMIC DNA]</scope>
    <source>
        <strain evidence="16 17">S3</strain>
    </source>
</reference>
<evidence type="ECO:0000256" key="9">
    <source>
        <dbReference type="ARBA" id="ARBA00022982"/>
    </source>
</evidence>
<dbReference type="InterPro" id="IPR034804">
    <property type="entry name" value="SQR/QFR_C/D"/>
</dbReference>
<keyword evidence="9" id="KW-0813">Transport</keyword>
<dbReference type="AlphaFoldDB" id="A0A858PYW7"/>
<dbReference type="PROSITE" id="PS01001">
    <property type="entry name" value="SDH_CYT_2"/>
    <property type="match status" value="1"/>
</dbReference>
<comment type="function">
    <text evidence="1">Membrane-anchoring subunit of succinate dehydrogenase (SDH).</text>
</comment>
<evidence type="ECO:0000313" key="16">
    <source>
        <dbReference type="EMBL" id="QJC27769.1"/>
    </source>
</evidence>
<dbReference type="SUPFAM" id="SSF81343">
    <property type="entry name" value="Fumarate reductase respiratory complex transmembrane subunits"/>
    <property type="match status" value="1"/>
</dbReference>
<dbReference type="EMBL" id="CP046391">
    <property type="protein sequence ID" value="QJC27769.1"/>
    <property type="molecule type" value="Genomic_DNA"/>
</dbReference>
<evidence type="ECO:0000256" key="7">
    <source>
        <dbReference type="ARBA" id="ARBA00022692"/>
    </source>
</evidence>
<dbReference type="Gene3D" id="1.20.1300.10">
    <property type="entry name" value="Fumarate reductase/succinate dehydrogenase, transmembrane subunit"/>
    <property type="match status" value="1"/>
</dbReference>
<dbReference type="KEGG" id="aplt:ANPL_03585"/>
<sequence length="141" mass="16119">MCRRLCFCCKFVGGCVVSRLRPMSPHLGVYRLPFTAWLSIMHRMAGFVLYLGLCFYSWLLVLQYFKPGWVSTVLRLWPCALLVRGVLFGWFAALCYHYCNGIRHFIWDMGIGFSKKTATLSGCIVLGLALLMAAGLFFVWL</sequence>
<evidence type="ECO:0000256" key="2">
    <source>
        <dbReference type="ARBA" id="ARBA00004141"/>
    </source>
</evidence>
<keyword evidence="6 14" id="KW-0349">Heme</keyword>
<dbReference type="NCBIfam" id="TIGR02970">
    <property type="entry name" value="succ_dehyd_cytB"/>
    <property type="match status" value="1"/>
</dbReference>
<dbReference type="PANTHER" id="PTHR10978:SF5">
    <property type="entry name" value="SUCCINATE DEHYDROGENASE CYTOCHROME B560 SUBUNIT, MITOCHONDRIAL"/>
    <property type="match status" value="1"/>
</dbReference>
<feature type="binding site" description="axial binding residue" evidence="14">
    <location>
        <position position="97"/>
    </location>
    <ligand>
        <name>heme</name>
        <dbReference type="ChEBI" id="CHEBI:30413"/>
        <note>ligand shared with second transmembrane subunit</note>
    </ligand>
    <ligandPart>
        <name>Fe</name>
        <dbReference type="ChEBI" id="CHEBI:18248"/>
    </ligandPart>
</feature>
<protein>
    <recommendedName>
        <fullName evidence="5">Succinate dehydrogenase cytochrome b556 subunit</fullName>
    </recommendedName>
</protein>
<evidence type="ECO:0000256" key="6">
    <source>
        <dbReference type="ARBA" id="ARBA00022617"/>
    </source>
</evidence>